<keyword evidence="6" id="KW-1185">Reference proteome</keyword>
<dbReference type="InterPro" id="IPR027417">
    <property type="entry name" value="P-loop_NTPase"/>
</dbReference>
<comment type="caution">
    <text evidence="4">The sequence shown here is derived from an EMBL/GenBank/DDBJ whole genome shotgun (WGS) entry which is preliminary data.</text>
</comment>
<evidence type="ECO:0000256" key="2">
    <source>
        <dbReference type="ARBA" id="ARBA00022679"/>
    </source>
</evidence>
<evidence type="ECO:0000259" key="3">
    <source>
        <dbReference type="Pfam" id="PF00685"/>
    </source>
</evidence>
<sequence>MSNGAQFYPTKQTELEHFWFDSRIWNDFKYRDDDIVIDTFPKCGTTWMQQIIAQLIFNGVENIQINRISPWLDFRFNKDLFGSDEKLLQELEQQTHRRFIKTHLPFHALVYSPQAKYIFVARDGRDAACSSYNHQINMTVTDSKKPNSAHEVFQNEILGNSKMSFFAHLRSWWNMRHLANVLFVHYCRLKTDLPNEIKRIATFLDIDIDPSRWNDILQHCSFDYMRANADRMVENTMYIGGAKTFFCKGTNNRWKGILTDEDSRNYQKRVREEFDDEGARWILTGELTE</sequence>
<dbReference type="SUPFAM" id="SSF52540">
    <property type="entry name" value="P-loop containing nucleoside triphosphate hydrolases"/>
    <property type="match status" value="1"/>
</dbReference>
<accession>A0A813U8W0</accession>
<dbReference type="Gene3D" id="3.40.50.300">
    <property type="entry name" value="P-loop containing nucleotide triphosphate hydrolases"/>
    <property type="match status" value="1"/>
</dbReference>
<keyword evidence="2" id="KW-0808">Transferase</keyword>
<comment type="similarity">
    <text evidence="1">Belongs to the sulfotransferase 1 family.</text>
</comment>
<evidence type="ECO:0000313" key="5">
    <source>
        <dbReference type="EMBL" id="CAF1036517.1"/>
    </source>
</evidence>
<dbReference type="EMBL" id="CAJNOR010000165">
    <property type="protein sequence ID" value="CAF0824311.1"/>
    <property type="molecule type" value="Genomic_DNA"/>
</dbReference>
<dbReference type="Proteomes" id="UP000663852">
    <property type="component" value="Unassembled WGS sequence"/>
</dbReference>
<reference evidence="4" key="1">
    <citation type="submission" date="2021-02" db="EMBL/GenBank/DDBJ databases">
        <authorList>
            <person name="Nowell W R."/>
        </authorList>
    </citation>
    <scope>NUCLEOTIDE SEQUENCE</scope>
</reference>
<dbReference type="InterPro" id="IPR000863">
    <property type="entry name" value="Sulfotransferase_dom"/>
</dbReference>
<feature type="domain" description="Sulfotransferase" evidence="3">
    <location>
        <begin position="32"/>
        <end position="276"/>
    </location>
</feature>
<dbReference type="GO" id="GO:0008146">
    <property type="term" value="F:sulfotransferase activity"/>
    <property type="evidence" value="ECO:0007669"/>
    <property type="project" value="InterPro"/>
</dbReference>
<dbReference type="Pfam" id="PF00685">
    <property type="entry name" value="Sulfotransfer_1"/>
    <property type="match status" value="1"/>
</dbReference>
<evidence type="ECO:0000313" key="6">
    <source>
        <dbReference type="Proteomes" id="UP000663828"/>
    </source>
</evidence>
<dbReference type="AlphaFoldDB" id="A0A813U8W0"/>
<organism evidence="4 6">
    <name type="scientific">Adineta ricciae</name>
    <name type="common">Rotifer</name>
    <dbReference type="NCBI Taxonomy" id="249248"/>
    <lineage>
        <taxon>Eukaryota</taxon>
        <taxon>Metazoa</taxon>
        <taxon>Spiralia</taxon>
        <taxon>Gnathifera</taxon>
        <taxon>Rotifera</taxon>
        <taxon>Eurotatoria</taxon>
        <taxon>Bdelloidea</taxon>
        <taxon>Adinetida</taxon>
        <taxon>Adinetidae</taxon>
        <taxon>Adineta</taxon>
    </lineage>
</organism>
<dbReference type="EMBL" id="CAJNOJ010000073">
    <property type="protein sequence ID" value="CAF1036517.1"/>
    <property type="molecule type" value="Genomic_DNA"/>
</dbReference>
<proteinExistence type="inferred from homology"/>
<dbReference type="Proteomes" id="UP000663828">
    <property type="component" value="Unassembled WGS sequence"/>
</dbReference>
<dbReference type="OrthoDB" id="205623at2759"/>
<evidence type="ECO:0000256" key="1">
    <source>
        <dbReference type="ARBA" id="ARBA00005771"/>
    </source>
</evidence>
<protein>
    <recommendedName>
        <fullName evidence="3">Sulfotransferase domain-containing protein</fullName>
    </recommendedName>
</protein>
<gene>
    <name evidence="5" type="ORF">EDS130_LOCUS16691</name>
    <name evidence="4" type="ORF">XAT740_LOCUS4124</name>
</gene>
<evidence type="ECO:0000313" key="4">
    <source>
        <dbReference type="EMBL" id="CAF0824311.1"/>
    </source>
</evidence>
<name>A0A813U8W0_ADIRI</name>
<dbReference type="PANTHER" id="PTHR11783">
    <property type="entry name" value="SULFOTRANSFERASE SULT"/>
    <property type="match status" value="1"/>
</dbReference>